<feature type="domain" description="Phage tail tape measure protein" evidence="2">
    <location>
        <begin position="94"/>
        <end position="293"/>
    </location>
</feature>
<proteinExistence type="predicted"/>
<dbReference type="GeneID" id="97400566"/>
<comment type="caution">
    <text evidence="3">The sequence shown here is derived from an EMBL/GenBank/DDBJ whole genome shotgun (WGS) entry which is preliminary data.</text>
</comment>
<feature type="transmembrane region" description="Helical" evidence="1">
    <location>
        <begin position="401"/>
        <end position="423"/>
    </location>
</feature>
<keyword evidence="1" id="KW-1133">Transmembrane helix</keyword>
<reference evidence="3 4" key="1">
    <citation type="journal article" date="2011" name="Plasmid">
        <title>Streptomyces turgidiscabies Car8 contains a modular pathogenicity island that shares virulence genes with other actinobacterial plant pathogens.</title>
        <authorList>
            <person name="Huguet-Tapia J.C."/>
            <person name="Badger J.H."/>
            <person name="Loria R."/>
            <person name="Pettis G.S."/>
        </authorList>
    </citation>
    <scope>NUCLEOTIDE SEQUENCE [LARGE SCALE GENOMIC DNA]</scope>
    <source>
        <strain evidence="3 4">Car8</strain>
    </source>
</reference>
<dbReference type="AlphaFoldDB" id="L7EQP3"/>
<evidence type="ECO:0000259" key="2">
    <source>
        <dbReference type="Pfam" id="PF10145"/>
    </source>
</evidence>
<dbReference type="STRING" id="85558.T45_02329"/>
<evidence type="ECO:0000313" key="4">
    <source>
        <dbReference type="Proteomes" id="UP000010931"/>
    </source>
</evidence>
<dbReference type="Pfam" id="PF10145">
    <property type="entry name" value="PhageMin_Tail"/>
    <property type="match status" value="1"/>
</dbReference>
<dbReference type="PATRIC" id="fig|698760.3.peg.9273"/>
<protein>
    <submittedName>
        <fullName evidence="3">Tail tape measure protein, TIGR01760 family</fullName>
    </submittedName>
</protein>
<dbReference type="InterPro" id="IPR010090">
    <property type="entry name" value="Phage_tape_meas"/>
</dbReference>
<dbReference type="EMBL" id="AEJB01000655">
    <property type="protein sequence ID" value="ELP61773.1"/>
    <property type="molecule type" value="Genomic_DNA"/>
</dbReference>
<feature type="transmembrane region" description="Helical" evidence="1">
    <location>
        <begin position="374"/>
        <end position="395"/>
    </location>
</feature>
<evidence type="ECO:0000256" key="1">
    <source>
        <dbReference type="SAM" id="Phobius"/>
    </source>
</evidence>
<dbReference type="RefSeq" id="WP_006383363.1">
    <property type="nucleotide sequence ID" value="NZ_AEJB01000655.1"/>
</dbReference>
<keyword evidence="1" id="KW-0472">Membrane</keyword>
<gene>
    <name evidence="3" type="ORF">STRTUCAR8_06460</name>
</gene>
<dbReference type="Proteomes" id="UP000010931">
    <property type="component" value="Unassembled WGS sequence"/>
</dbReference>
<evidence type="ECO:0000313" key="3">
    <source>
        <dbReference type="EMBL" id="ELP61773.1"/>
    </source>
</evidence>
<accession>L7EQP3</accession>
<name>L7EQP3_STRT8</name>
<sequence length="634" mass="65574">MTVLDEVLVRLGVDMSEAEGEVERGADGITGQLDGLAVAGGAAAVGLGAAFAVGLQSAMDISAATDKLKQGLGLTQEEADRAGKLSGEVFSAGFGESMEGVADAMGSVIGAMGKVGDFTDAELTDMTKSATALEKVFGMDIPEATNAAGALIKQGLVKDGTEAFDVLTKAAQTLPSSMAADIPAIVSEYGTHFKRIGLDAAQAFGMMSQFVQAGGRDIDQAADVLHEFARITSEETPRAAEGFKALGLDADKMLSDIGKGGKPAADALALTLDALRGVKDPAKQAELGIALFGDMAGEAAGALLAMNPETAKAATGMDDVAGAAKGVTDSMAASPAQQWDSIMRTVSTTLGQMLLPALRFVSDLFKEHPGLLQILIPIVLGLAAGLAIAAAAQWAMNTALFAFPGTWIILAVLAVIAIIVLLWKKSETFRDIVTAVWRVVSEAVMTRVRMILAAVAWLAALPGKIGGWFGQAKDWAIRKMVELVLWLAGLPGRVGRAVSGMFDGIPRAFRGAINAVIGAWNGLSFTIGGGSIMGVDIPSMTLGTPNIPMLEDGGIATGPTLAMVGEGSEKEAILPLSRLEQLLNSSSRVSSKLQPAEARFVLVFEGAEDRFITWFQDVTHRKGGGSVAKLAGEG</sequence>
<keyword evidence="1" id="KW-0812">Transmembrane</keyword>
<keyword evidence="4" id="KW-1185">Reference proteome</keyword>
<organism evidence="3 4">
    <name type="scientific">Streptomyces turgidiscabies (strain Car8)</name>
    <dbReference type="NCBI Taxonomy" id="698760"/>
    <lineage>
        <taxon>Bacteria</taxon>
        <taxon>Bacillati</taxon>
        <taxon>Actinomycetota</taxon>
        <taxon>Actinomycetes</taxon>
        <taxon>Kitasatosporales</taxon>
        <taxon>Streptomycetaceae</taxon>
        <taxon>Streptomyces</taxon>
    </lineage>
</organism>